<protein>
    <submittedName>
        <fullName evidence="2">Ferritin-like domain-containing protein</fullName>
    </submittedName>
</protein>
<name>A0ABX6QK59_9HYPH</name>
<organism evidence="2 3">
    <name type="scientific">Peteryoungia desertarenae</name>
    <dbReference type="NCBI Taxonomy" id="1813451"/>
    <lineage>
        <taxon>Bacteria</taxon>
        <taxon>Pseudomonadati</taxon>
        <taxon>Pseudomonadota</taxon>
        <taxon>Alphaproteobacteria</taxon>
        <taxon>Hyphomicrobiales</taxon>
        <taxon>Rhizobiaceae</taxon>
        <taxon>Peteryoungia</taxon>
    </lineage>
</organism>
<accession>A0ABX6QK59</accession>
<dbReference type="Pfam" id="PF05974">
    <property type="entry name" value="DUF892"/>
    <property type="match status" value="1"/>
</dbReference>
<proteinExistence type="predicted"/>
<dbReference type="EMBL" id="CP058350">
    <property type="protein sequence ID" value="QLF68948.1"/>
    <property type="molecule type" value="Genomic_DNA"/>
</dbReference>
<reference evidence="2 3" key="1">
    <citation type="submission" date="2020-06" db="EMBL/GenBank/DDBJ databases">
        <title>Genome sequence of Rhizobium sp strain ADMK78.</title>
        <authorList>
            <person name="Rahi P."/>
        </authorList>
    </citation>
    <scope>NUCLEOTIDE SEQUENCE [LARGE SCALE GENOMIC DNA]</scope>
    <source>
        <strain evidence="2 3">ADMK78</strain>
    </source>
</reference>
<sequence length="168" mass="18932">MADLRDHYIDWIRDAHAMEEQAVTMLTGQAKRLEHYPELKARIEQHIRETENQSKQLERVLDSLGDDSSTLKDLAGKTTASMQAMGGMFASDEVIKGSMAGYTFENMEMATYKVLIAAAEALGDASNKSIFEAILEEEKAMAAWLWDHLDDTTRQYLARNEADVTAKR</sequence>
<evidence type="ECO:0000256" key="1">
    <source>
        <dbReference type="SAM" id="Coils"/>
    </source>
</evidence>
<dbReference type="InterPro" id="IPR009078">
    <property type="entry name" value="Ferritin-like_SF"/>
</dbReference>
<dbReference type="RefSeq" id="WP_138285915.1">
    <property type="nucleotide sequence ID" value="NZ_CP058350.1"/>
</dbReference>
<gene>
    <name evidence="2" type="ORF">FE840_004990</name>
</gene>
<dbReference type="Gene3D" id="1.20.1260.10">
    <property type="match status" value="1"/>
</dbReference>
<feature type="coiled-coil region" evidence="1">
    <location>
        <begin position="40"/>
        <end position="67"/>
    </location>
</feature>
<dbReference type="SUPFAM" id="SSF47240">
    <property type="entry name" value="Ferritin-like"/>
    <property type="match status" value="1"/>
</dbReference>
<keyword evidence="1" id="KW-0175">Coiled coil</keyword>
<dbReference type="InterPro" id="IPR012347">
    <property type="entry name" value="Ferritin-like"/>
</dbReference>
<evidence type="ECO:0000313" key="3">
    <source>
        <dbReference type="Proteomes" id="UP000308530"/>
    </source>
</evidence>
<dbReference type="Proteomes" id="UP000308530">
    <property type="component" value="Chromosome"/>
</dbReference>
<evidence type="ECO:0000313" key="2">
    <source>
        <dbReference type="EMBL" id="QLF68948.1"/>
    </source>
</evidence>
<keyword evidence="3" id="KW-1185">Reference proteome</keyword>
<dbReference type="InterPro" id="IPR010287">
    <property type="entry name" value="DUF892_YciF-like"/>
</dbReference>